<dbReference type="NCBIfam" id="NF004012">
    <property type="entry name" value="PRK05477.1-2"/>
    <property type="match status" value="1"/>
</dbReference>
<comment type="function">
    <text evidence="8 11">Allows the formation of correctly charged Asn-tRNA(Asn) or Gln-tRNA(Gln) through the transamidation of misacylated Asp-tRNA(Asn) or Glu-tRNA(Gln) in organisms which lack either or both of asparaginyl-tRNA or glutaminyl-tRNA synthetases. The reaction takes place in the presence of glutamine and ATP through an activated phospho-Asp-tRNA(Asn) or phospho-Glu-tRNA(Gln).</text>
</comment>
<gene>
    <name evidence="11" type="primary">gatB</name>
    <name evidence="13" type="ORF">DCC88_08895</name>
</gene>
<dbReference type="NCBIfam" id="NF004014">
    <property type="entry name" value="PRK05477.1-4"/>
    <property type="match status" value="1"/>
</dbReference>
<keyword evidence="4 11" id="KW-0436">Ligase</keyword>
<evidence type="ECO:0000256" key="4">
    <source>
        <dbReference type="ARBA" id="ARBA00022598"/>
    </source>
</evidence>
<dbReference type="Proteomes" id="UP000253934">
    <property type="component" value="Unassembled WGS sequence"/>
</dbReference>
<dbReference type="GO" id="GO:0005524">
    <property type="term" value="F:ATP binding"/>
    <property type="evidence" value="ECO:0007669"/>
    <property type="project" value="UniProtKB-KW"/>
</dbReference>
<comment type="catalytic activity">
    <reaction evidence="10 11">
        <text>L-glutamyl-tRNA(Gln) + L-glutamine + ATP + H2O = L-glutaminyl-tRNA(Gln) + L-glutamate + ADP + phosphate + H(+)</text>
        <dbReference type="Rhea" id="RHEA:17521"/>
        <dbReference type="Rhea" id="RHEA-COMP:9681"/>
        <dbReference type="Rhea" id="RHEA-COMP:9684"/>
        <dbReference type="ChEBI" id="CHEBI:15377"/>
        <dbReference type="ChEBI" id="CHEBI:15378"/>
        <dbReference type="ChEBI" id="CHEBI:29985"/>
        <dbReference type="ChEBI" id="CHEBI:30616"/>
        <dbReference type="ChEBI" id="CHEBI:43474"/>
        <dbReference type="ChEBI" id="CHEBI:58359"/>
        <dbReference type="ChEBI" id="CHEBI:78520"/>
        <dbReference type="ChEBI" id="CHEBI:78521"/>
        <dbReference type="ChEBI" id="CHEBI:456216"/>
    </reaction>
</comment>
<dbReference type="InterPro" id="IPR003789">
    <property type="entry name" value="Asn/Gln_tRNA_amidoTrase-B-like"/>
</dbReference>
<keyword evidence="5 11" id="KW-0547">Nucleotide-binding</keyword>
<dbReference type="InterPro" id="IPR017959">
    <property type="entry name" value="Asn/Gln-tRNA_amidoTrfase_suB/E"/>
</dbReference>
<dbReference type="Gene3D" id="1.10.150.380">
    <property type="entry name" value="GatB domain, N-terminal subdomain"/>
    <property type="match status" value="1"/>
</dbReference>
<protein>
    <recommendedName>
        <fullName evidence="3 11">Aspartyl/glutamyl-tRNA(Asn/Gln) amidotransferase subunit B</fullName>
        <shortName evidence="11">Asp/Glu-ADT subunit B</shortName>
        <ecNumber evidence="11">6.3.5.-</ecNumber>
    </recommendedName>
</protein>
<dbReference type="Pfam" id="PF02637">
    <property type="entry name" value="GatB_Yqey"/>
    <property type="match status" value="1"/>
</dbReference>
<dbReference type="InterPro" id="IPR006075">
    <property type="entry name" value="Asn/Gln-tRNA_Trfase_suB/E_cat"/>
</dbReference>
<organism evidence="13 14">
    <name type="scientific">Spirobacillus cienkowskii</name>
    <dbReference type="NCBI Taxonomy" id="495820"/>
    <lineage>
        <taxon>Bacteria</taxon>
        <taxon>Pseudomonadati</taxon>
        <taxon>Bdellovibrionota</taxon>
        <taxon>Oligoflexia</taxon>
        <taxon>Silvanigrellales</taxon>
        <taxon>Spirobacillus</taxon>
    </lineage>
</organism>
<evidence type="ECO:0000256" key="2">
    <source>
        <dbReference type="ARBA" id="ARBA00011123"/>
    </source>
</evidence>
<dbReference type="GO" id="GO:0016740">
    <property type="term" value="F:transferase activity"/>
    <property type="evidence" value="ECO:0007669"/>
    <property type="project" value="UniProtKB-KW"/>
</dbReference>
<evidence type="ECO:0000256" key="3">
    <source>
        <dbReference type="ARBA" id="ARBA00016923"/>
    </source>
</evidence>
<dbReference type="InterPro" id="IPR018027">
    <property type="entry name" value="Asn/Gln_amidotransferase"/>
</dbReference>
<dbReference type="GO" id="GO:0050566">
    <property type="term" value="F:asparaginyl-tRNA synthase (glutamine-hydrolyzing) activity"/>
    <property type="evidence" value="ECO:0007669"/>
    <property type="project" value="RHEA"/>
</dbReference>
<dbReference type="InterPro" id="IPR023168">
    <property type="entry name" value="GatB_Yqey_C_2"/>
</dbReference>
<evidence type="ECO:0000259" key="12">
    <source>
        <dbReference type="SMART" id="SM00845"/>
    </source>
</evidence>
<evidence type="ECO:0000256" key="8">
    <source>
        <dbReference type="ARBA" id="ARBA00024799"/>
    </source>
</evidence>
<evidence type="ECO:0000313" key="13">
    <source>
        <dbReference type="EMBL" id="RDB35666.1"/>
    </source>
</evidence>
<accession>A0A369KWW0</accession>
<dbReference type="PROSITE" id="PS01234">
    <property type="entry name" value="GATB"/>
    <property type="match status" value="1"/>
</dbReference>
<dbReference type="InterPro" id="IPR042114">
    <property type="entry name" value="GatB_C_1"/>
</dbReference>
<evidence type="ECO:0000256" key="6">
    <source>
        <dbReference type="ARBA" id="ARBA00022840"/>
    </source>
</evidence>
<sequence>MSRNSLVNYPRVLEINKKYDIVIGIEVHCQLATKSKMFSTSKNAYGDAPNSNIDPTCLGLPGALPTINEEAVNLAIRMGLALKSEIQTVSVFARKNYFYPDLPKGYQITQYDRPLCFGGEIILPSGKKIGIERIQIEEDAGKNIHVGTCSLVDYNRSGVGLIEIVSAPDISSPEEASEYLKKLHSYVVNLDISDGDLERGNFRADANVSLKPKGSKIFGRRCEIKNVNSFKYIEKAIAYEIERQHEILESGGEIQMETLGYDSDKNMTVSQRSKELAKDYRYLPEPDLPPLIVTKERIQKIISEMPELPEAKAARLIQTHGLPEYDAKVITASRINSAYFEKLVKLLEGKIEPKIISNYFMTDVMRASKLYAEEKGISLDELEEVPVPLEYSVSLLSLQIKGTISGRIAKEVFEEMILTQKSPEEIVKSKNLIQISDDTSIAKICEQVILQNQEALSEYYAGKEKLFGFFVGQAMKLSGGKLNPAKVNEVLKKLLDTKK</sequence>
<evidence type="ECO:0000256" key="10">
    <source>
        <dbReference type="ARBA" id="ARBA00047913"/>
    </source>
</evidence>
<dbReference type="Gene3D" id="1.10.10.410">
    <property type="match status" value="1"/>
</dbReference>
<dbReference type="EC" id="6.3.5.-" evidence="11"/>
<evidence type="ECO:0000256" key="1">
    <source>
        <dbReference type="ARBA" id="ARBA00005306"/>
    </source>
</evidence>
<dbReference type="GO" id="GO:0070681">
    <property type="term" value="P:glutaminyl-tRNAGln biosynthesis via transamidation"/>
    <property type="evidence" value="ECO:0007669"/>
    <property type="project" value="TreeGrafter"/>
</dbReference>
<dbReference type="HAMAP" id="MF_00121">
    <property type="entry name" value="GatB"/>
    <property type="match status" value="1"/>
</dbReference>
<dbReference type="InterPro" id="IPR014746">
    <property type="entry name" value="Gln_synth/guanido_kin_cat_dom"/>
</dbReference>
<dbReference type="PANTHER" id="PTHR11659:SF0">
    <property type="entry name" value="GLUTAMYL-TRNA(GLN) AMIDOTRANSFERASE SUBUNIT B, MITOCHONDRIAL"/>
    <property type="match status" value="1"/>
</dbReference>
<evidence type="ECO:0000256" key="5">
    <source>
        <dbReference type="ARBA" id="ARBA00022741"/>
    </source>
</evidence>
<reference evidence="13" key="1">
    <citation type="submission" date="2018-04" db="EMBL/GenBank/DDBJ databases">
        <title>Draft genome sequence of the Candidatus Spirobacillus cienkowskii, a pathogen of freshwater Daphnia species, reconstructed from hemolymph metagenomic reads.</title>
        <authorList>
            <person name="Bresciani L."/>
            <person name="Lemos L.N."/>
            <person name="Wale N."/>
            <person name="Lin J.Y."/>
            <person name="Fernandes G.R."/>
            <person name="Duffy M.A."/>
            <person name="Rodrigues J.M."/>
        </authorList>
    </citation>
    <scope>NUCLEOTIDE SEQUENCE [LARGE SCALE GENOMIC DNA]</scope>
    <source>
        <strain evidence="13">Binning01</strain>
    </source>
</reference>
<feature type="domain" description="Asn/Gln amidotransferase" evidence="12">
    <location>
        <begin position="338"/>
        <end position="495"/>
    </location>
</feature>
<dbReference type="SMART" id="SM00845">
    <property type="entry name" value="GatB_Yqey"/>
    <property type="match status" value="1"/>
</dbReference>
<evidence type="ECO:0000313" key="14">
    <source>
        <dbReference type="Proteomes" id="UP000253934"/>
    </source>
</evidence>
<dbReference type="GO" id="GO:0050567">
    <property type="term" value="F:glutaminyl-tRNA synthase (glutamine-hydrolyzing) activity"/>
    <property type="evidence" value="ECO:0007669"/>
    <property type="project" value="UniProtKB-UniRule"/>
</dbReference>
<evidence type="ECO:0000256" key="9">
    <source>
        <dbReference type="ARBA" id="ARBA00047380"/>
    </source>
</evidence>
<keyword evidence="7 11" id="KW-0648">Protein biosynthesis</keyword>
<comment type="subunit">
    <text evidence="2 11">Heterotrimer of A, B and C subunits.</text>
</comment>
<proteinExistence type="inferred from homology"/>
<dbReference type="NCBIfam" id="TIGR00133">
    <property type="entry name" value="gatB"/>
    <property type="match status" value="1"/>
</dbReference>
<dbReference type="AlphaFoldDB" id="A0A369KWW0"/>
<dbReference type="FunFam" id="1.10.10.410:FF:000001">
    <property type="entry name" value="Aspartyl/glutamyl-tRNA(Asn/Gln) amidotransferase subunit B"/>
    <property type="match status" value="1"/>
</dbReference>
<dbReference type="SUPFAM" id="SSF55931">
    <property type="entry name" value="Glutamine synthetase/guanido kinase"/>
    <property type="match status" value="1"/>
</dbReference>
<comment type="similarity">
    <text evidence="1 11">Belongs to the GatB/GatE family. GatB subfamily.</text>
</comment>
<dbReference type="InterPro" id="IPR017958">
    <property type="entry name" value="Gln-tRNA_amidoTrfase_suB_CS"/>
</dbReference>
<comment type="catalytic activity">
    <reaction evidence="9 11">
        <text>L-aspartyl-tRNA(Asn) + L-glutamine + ATP + H2O = L-asparaginyl-tRNA(Asn) + L-glutamate + ADP + phosphate + 2 H(+)</text>
        <dbReference type="Rhea" id="RHEA:14513"/>
        <dbReference type="Rhea" id="RHEA-COMP:9674"/>
        <dbReference type="Rhea" id="RHEA-COMP:9677"/>
        <dbReference type="ChEBI" id="CHEBI:15377"/>
        <dbReference type="ChEBI" id="CHEBI:15378"/>
        <dbReference type="ChEBI" id="CHEBI:29985"/>
        <dbReference type="ChEBI" id="CHEBI:30616"/>
        <dbReference type="ChEBI" id="CHEBI:43474"/>
        <dbReference type="ChEBI" id="CHEBI:58359"/>
        <dbReference type="ChEBI" id="CHEBI:78515"/>
        <dbReference type="ChEBI" id="CHEBI:78516"/>
        <dbReference type="ChEBI" id="CHEBI:456216"/>
    </reaction>
</comment>
<comment type="caution">
    <text evidence="13">The sequence shown here is derived from an EMBL/GenBank/DDBJ whole genome shotgun (WGS) entry which is preliminary data.</text>
</comment>
<keyword evidence="14" id="KW-1185">Reference proteome</keyword>
<dbReference type="Pfam" id="PF02934">
    <property type="entry name" value="GatB_N"/>
    <property type="match status" value="1"/>
</dbReference>
<evidence type="ECO:0000256" key="11">
    <source>
        <dbReference type="HAMAP-Rule" id="MF_00121"/>
    </source>
</evidence>
<dbReference type="GO" id="GO:0006412">
    <property type="term" value="P:translation"/>
    <property type="evidence" value="ECO:0007669"/>
    <property type="project" value="UniProtKB-UniRule"/>
</dbReference>
<dbReference type="InterPro" id="IPR004413">
    <property type="entry name" value="GatB"/>
</dbReference>
<dbReference type="SUPFAM" id="SSF89095">
    <property type="entry name" value="GatB/YqeY motif"/>
    <property type="match status" value="1"/>
</dbReference>
<evidence type="ECO:0000256" key="7">
    <source>
        <dbReference type="ARBA" id="ARBA00022917"/>
    </source>
</evidence>
<keyword evidence="6 11" id="KW-0067">ATP-binding</keyword>
<dbReference type="PANTHER" id="PTHR11659">
    <property type="entry name" value="GLUTAMYL-TRNA GLN AMIDOTRANSFERASE SUBUNIT B MITOCHONDRIAL AND PROKARYOTIC PET112-RELATED"/>
    <property type="match status" value="1"/>
</dbReference>
<name>A0A369KWW0_9BACT</name>
<dbReference type="EMBL" id="QOVW01000078">
    <property type="protein sequence ID" value="RDB35666.1"/>
    <property type="molecule type" value="Genomic_DNA"/>
</dbReference>